<keyword evidence="1" id="KW-0812">Transmembrane</keyword>
<evidence type="ECO:0000313" key="2">
    <source>
        <dbReference type="Proteomes" id="UP000036681"/>
    </source>
</evidence>
<keyword evidence="1" id="KW-0472">Membrane</keyword>
<evidence type="ECO:0000313" key="3">
    <source>
        <dbReference type="WBParaSite" id="ALUE_0000689101-mRNA-1"/>
    </source>
</evidence>
<feature type="transmembrane region" description="Helical" evidence="1">
    <location>
        <begin position="6"/>
        <end position="35"/>
    </location>
</feature>
<evidence type="ECO:0000256" key="1">
    <source>
        <dbReference type="SAM" id="Phobius"/>
    </source>
</evidence>
<accession>A0A0M3HVD3</accession>
<proteinExistence type="predicted"/>
<sequence length="68" mass="7549">MADMVAIIIFTTMSIHMPTMAVTFAYSGFIVSLMYELIAIEYRDGASTISTPMVINPKRSFIQLQGDP</sequence>
<dbReference type="Proteomes" id="UP000036681">
    <property type="component" value="Unplaced"/>
</dbReference>
<dbReference type="AlphaFoldDB" id="A0A0M3HVD3"/>
<name>A0A0M3HVD3_ASCLU</name>
<keyword evidence="1" id="KW-1133">Transmembrane helix</keyword>
<reference evidence="3" key="1">
    <citation type="submission" date="2017-02" db="UniProtKB">
        <authorList>
            <consortium name="WormBaseParasite"/>
        </authorList>
    </citation>
    <scope>IDENTIFICATION</scope>
</reference>
<organism evidence="2 3">
    <name type="scientific">Ascaris lumbricoides</name>
    <name type="common">Giant roundworm</name>
    <dbReference type="NCBI Taxonomy" id="6252"/>
    <lineage>
        <taxon>Eukaryota</taxon>
        <taxon>Metazoa</taxon>
        <taxon>Ecdysozoa</taxon>
        <taxon>Nematoda</taxon>
        <taxon>Chromadorea</taxon>
        <taxon>Rhabditida</taxon>
        <taxon>Spirurina</taxon>
        <taxon>Ascaridomorpha</taxon>
        <taxon>Ascaridoidea</taxon>
        <taxon>Ascarididae</taxon>
        <taxon>Ascaris</taxon>
    </lineage>
</organism>
<dbReference type="WBParaSite" id="ALUE_0000689101-mRNA-1">
    <property type="protein sequence ID" value="ALUE_0000689101-mRNA-1"/>
    <property type="gene ID" value="ALUE_0000689101"/>
</dbReference>
<keyword evidence="2" id="KW-1185">Reference proteome</keyword>
<protein>
    <submittedName>
        <fullName evidence="3">SSD domain-containing protein</fullName>
    </submittedName>
</protein>